<dbReference type="PANTHER" id="PTHR13190:SF1">
    <property type="entry name" value="AUTOPHAGY-RELATED 2, ISOFORM A"/>
    <property type="match status" value="1"/>
</dbReference>
<evidence type="ECO:0000256" key="8">
    <source>
        <dbReference type="ARBA" id="ARBA00023055"/>
    </source>
</evidence>
<evidence type="ECO:0000256" key="12">
    <source>
        <dbReference type="SAM" id="MobiDB-lite"/>
    </source>
</evidence>
<dbReference type="OrthoDB" id="18982at2759"/>
<dbReference type="GO" id="GO:0034727">
    <property type="term" value="P:piecemeal microautophagy of the nucleus"/>
    <property type="evidence" value="ECO:0007669"/>
    <property type="project" value="TreeGrafter"/>
</dbReference>
<name>A0A9N8H4B1_9STRA</name>
<feature type="compositionally biased region" description="Low complexity" evidence="12">
    <location>
        <begin position="133"/>
        <end position="142"/>
    </location>
</feature>
<evidence type="ECO:0000313" key="14">
    <source>
        <dbReference type="Proteomes" id="UP001153069"/>
    </source>
</evidence>
<dbReference type="EMBL" id="CAICTM010000057">
    <property type="protein sequence ID" value="CAB9499302.1"/>
    <property type="molecule type" value="Genomic_DNA"/>
</dbReference>
<dbReference type="GO" id="GO:0032266">
    <property type="term" value="F:phosphatidylinositol-3-phosphate binding"/>
    <property type="evidence" value="ECO:0007669"/>
    <property type="project" value="TreeGrafter"/>
</dbReference>
<reference evidence="13" key="1">
    <citation type="submission" date="2020-06" db="EMBL/GenBank/DDBJ databases">
        <authorList>
            <consortium name="Plant Systems Biology data submission"/>
        </authorList>
    </citation>
    <scope>NUCLEOTIDE SEQUENCE</scope>
    <source>
        <strain evidence="13">D6</strain>
    </source>
</reference>
<feature type="region of interest" description="Disordered" evidence="12">
    <location>
        <begin position="1401"/>
        <end position="1422"/>
    </location>
</feature>
<evidence type="ECO:0000313" key="13">
    <source>
        <dbReference type="EMBL" id="CAB9499302.1"/>
    </source>
</evidence>
<proteinExistence type="inferred from homology"/>
<keyword evidence="9" id="KW-0472">Membrane</keyword>
<organism evidence="13 14">
    <name type="scientific">Seminavis robusta</name>
    <dbReference type="NCBI Taxonomy" id="568900"/>
    <lineage>
        <taxon>Eukaryota</taxon>
        <taxon>Sar</taxon>
        <taxon>Stramenopiles</taxon>
        <taxon>Ochrophyta</taxon>
        <taxon>Bacillariophyta</taxon>
        <taxon>Bacillariophyceae</taxon>
        <taxon>Bacillariophycidae</taxon>
        <taxon>Naviculales</taxon>
        <taxon>Naviculaceae</taxon>
        <taxon>Seminavis</taxon>
    </lineage>
</organism>
<dbReference type="GO" id="GO:0000045">
    <property type="term" value="P:autophagosome assembly"/>
    <property type="evidence" value="ECO:0007669"/>
    <property type="project" value="TreeGrafter"/>
</dbReference>
<gene>
    <name evidence="13" type="ORF">SEMRO_58_G033560.1</name>
</gene>
<protein>
    <recommendedName>
        <fullName evidence="4">Autophagy-related protein 2</fullName>
    </recommendedName>
</protein>
<dbReference type="GO" id="GO:0061709">
    <property type="term" value="P:reticulophagy"/>
    <property type="evidence" value="ECO:0007669"/>
    <property type="project" value="TreeGrafter"/>
</dbReference>
<comment type="catalytic activity">
    <reaction evidence="10">
        <text>a 1,2-diacyl-sn-glycero-3-phospho-L-serine(in) = a 1,2-diacyl-sn-glycero-3-phospho-L-serine(out)</text>
        <dbReference type="Rhea" id="RHEA:38663"/>
        <dbReference type="ChEBI" id="CHEBI:57262"/>
    </reaction>
</comment>
<dbReference type="PANTHER" id="PTHR13190">
    <property type="entry name" value="AUTOPHAGY-RELATED 2, ISOFORM A"/>
    <property type="match status" value="1"/>
</dbReference>
<feature type="compositionally biased region" description="Low complexity" evidence="12">
    <location>
        <begin position="211"/>
        <end position="226"/>
    </location>
</feature>
<dbReference type="InterPro" id="IPR026849">
    <property type="entry name" value="ATG2"/>
</dbReference>
<keyword evidence="6" id="KW-0256">Endoplasmic reticulum</keyword>
<evidence type="ECO:0000256" key="6">
    <source>
        <dbReference type="ARBA" id="ARBA00022824"/>
    </source>
</evidence>
<comment type="similarity">
    <text evidence="3">Belongs to the ATG2 family.</text>
</comment>
<sequence>MIKWKQRLYALLLRQVVGPLLDSESQEKLHESIDVSFQEGTFVLSNVSLCTAYLNNFDIGPLYVKKARVGSLAISLSLVEGQASENATSSSIAWRAMNLGSTVALVAQIEIDGLQLELEPRQKSTAAEIAATSSHHSLNSSDSDTETAPQKSTLSSYIDAAMSSLQLTLNLTNCSFRISQPNGCGGDHATPTTTWIELSLPSLSYQDIDPTESSPQQRQQEQSSTTQKILQKSVTWQGISLAAGEYSVALDGTLFQDPNLVTTMALAEGTGQILLRAVEYKSDTTASKRKPAAARVQQDVDVRLNQQIKVSLDETTLRQIQSVLDGFVANADEGDNTTLQREESVESMVSQAGGHHQTGLEGMELYSIDGIMKQYQEARMLAARNEMRGGMLLPSNDEGDSRTFDMFFDANDKSFSHYASMMKESMLASREGGPSDSFVHTKIRIHVLGSALKLGFRNRSSEAAPYLGPEEYILMTFDEISATSSLSHKRSEFALHISHLEIDDSQTQYHDKMQAAEGRKAEIGTLLSFTQADDIVQPACISFQLDVDTDPSGNKVHNLELNLMPIEMTYRHRTVSNITALISSLGNSSRKNNNQQLNPTEQTNSSAVTALCTISSLTLTIPALCESDFSPLYARCGHYSVGSASTCSAIGFVIEDITLEHESGDNTADKDGAAADPCTSLECQSILVFASTPESPGVPVGRNNRVDIFAAFGRFEVEPHIPIVLQYRQVNDTKEASERSNAVKAMFPTVPLFSSFKARQEDEDEDEAIDQILSNQLRNVDVDSRQTLRAKDPQDEMISEAEKAVALVKIHIPEIVLDLSRDELCAVQNLLSCCFPSTMNESSGDHDSAEEHSSSSLSIAVSVACDSISCSLVDRGTSGGTEEWRSHLLKLDRCRAHVTTGDGTTQCLRVLSHETTMFELVNMLPSWCSGREVDCIQDRVRSLKLRATTTPRASTEPILYRSKIFPAISPSSPSILLDFLRAKPACEGVEQSVFFSVYNLTHRFNPDSKWLDNLMKFISAIDPTPEPNEQRTVDPMVDCQSSSLTKVFATLMDCNVDYTSLPRFSTASRSILRVGDVRFSSNILTPAGSVQAYNVSVGDLSWQLCNTRCSYNLENSLLPGSALIMSPSFLSFNPQQSTGTSTDYTFRMGFKTLVTLDSIRAVIVKRNPKANNNGLETGVEPPLTTSLALGEVSLYACKDSFECFTSSIGELETLLTSLTSEEMEELRASSSAVLADPHYKGVVHNRKPAQTVSVDAGSKFLLDGYDWTTIDHDGRTDILPGEEQTARWYHAPTPSPVAATSFSPQSSIVEVTNYESQSSRCDPAILNSINESYAPKIIDHHFPLQLTDIEVAQCAGSKSVAVASRVLVHDLKVKIRLFDGYDWPQYQRRRKLDPNALFVIEEPPGKDPEGAGQLADRGGEGKTNHLEGLLGGPNDATDTFADMPLPEERAVSLLAQNEIRTFGRRTNSYIQIVADGISARVDAYESSKEHRMKSSVQCSLKDFFLAETISSMNPVKLIGEWFNETEHPRDSRDGLLMLKMFTWDPQPPITDDGALANEESEVVVTMAPVRCIIDQRAIKFIKAFFGDSDESEDDSTSRPEWAEGLSFIPPPFLRVFRMNSVKLKIDYTPQTLDTAALKNGSVVELINLSPLDAMVLTLAQVEIKEVLGFGDAVDGLVSSWLGDICATQMHKFLTNARPFEPFTNVGGGVADLFVLPWDAYQNGDSVSRALRSSVSSLVGTVAHETLTQASRMLHSAGNKSHSSLPSRPLRTPKRVGDTTRHALESLASGVQAANYKVIIVPYREYRRGSTTGAIKSVVKGIPVAIAAPVGGVSESVSYALLGLRNQVRPDLRKEEEASKRGLHYGGI</sequence>
<dbReference type="GO" id="GO:0000422">
    <property type="term" value="P:autophagy of mitochondrion"/>
    <property type="evidence" value="ECO:0007669"/>
    <property type="project" value="TreeGrafter"/>
</dbReference>
<accession>A0A9N8H4B1</accession>
<evidence type="ECO:0000256" key="4">
    <source>
        <dbReference type="ARBA" id="ARBA00018070"/>
    </source>
</evidence>
<keyword evidence="14" id="KW-1185">Reference proteome</keyword>
<keyword evidence="8" id="KW-0445">Lipid transport</keyword>
<dbReference type="GO" id="GO:0034045">
    <property type="term" value="C:phagophore assembly site membrane"/>
    <property type="evidence" value="ECO:0007669"/>
    <property type="project" value="UniProtKB-SubCell"/>
</dbReference>
<evidence type="ECO:0000256" key="2">
    <source>
        <dbReference type="ARBA" id="ARBA00004623"/>
    </source>
</evidence>
<dbReference type="GO" id="GO:0005789">
    <property type="term" value="C:endoplasmic reticulum membrane"/>
    <property type="evidence" value="ECO:0007669"/>
    <property type="project" value="UniProtKB-SubCell"/>
</dbReference>
<evidence type="ECO:0000256" key="5">
    <source>
        <dbReference type="ARBA" id="ARBA00022448"/>
    </source>
</evidence>
<dbReference type="GO" id="GO:0061723">
    <property type="term" value="P:glycophagy"/>
    <property type="evidence" value="ECO:0007669"/>
    <property type="project" value="TreeGrafter"/>
</dbReference>
<comment type="catalytic activity">
    <reaction evidence="11">
        <text>a 1,2-diacyl-sn-glycero-3-phosphoethanolamine(in) = a 1,2-diacyl-sn-glycero-3-phosphoethanolamine(out)</text>
        <dbReference type="Rhea" id="RHEA:38895"/>
        <dbReference type="ChEBI" id="CHEBI:64612"/>
    </reaction>
</comment>
<evidence type="ECO:0000256" key="3">
    <source>
        <dbReference type="ARBA" id="ARBA00009714"/>
    </source>
</evidence>
<keyword evidence="7" id="KW-0072">Autophagy</keyword>
<dbReference type="Pfam" id="PF13329">
    <property type="entry name" value="ATG2_CAD"/>
    <property type="match status" value="1"/>
</dbReference>
<evidence type="ECO:0000256" key="7">
    <source>
        <dbReference type="ARBA" id="ARBA00023006"/>
    </source>
</evidence>
<evidence type="ECO:0000256" key="1">
    <source>
        <dbReference type="ARBA" id="ARBA00004406"/>
    </source>
</evidence>
<keyword evidence="5" id="KW-0813">Transport</keyword>
<evidence type="ECO:0000256" key="11">
    <source>
        <dbReference type="ARBA" id="ARBA00024615"/>
    </source>
</evidence>
<comment type="subcellular location">
    <subcellularLocation>
        <location evidence="1">Endoplasmic reticulum membrane</location>
        <topology evidence="1">Peripheral membrane protein</topology>
    </subcellularLocation>
    <subcellularLocation>
        <location evidence="2">Preautophagosomal structure membrane</location>
        <topology evidence="2">Peripheral membrane protein</topology>
    </subcellularLocation>
</comment>
<feature type="region of interest" description="Disordered" evidence="12">
    <location>
        <begin position="127"/>
        <end position="150"/>
    </location>
</feature>
<dbReference type="GO" id="GO:0061908">
    <property type="term" value="C:phagophore"/>
    <property type="evidence" value="ECO:0007669"/>
    <property type="project" value="TreeGrafter"/>
</dbReference>
<evidence type="ECO:0000256" key="9">
    <source>
        <dbReference type="ARBA" id="ARBA00023136"/>
    </source>
</evidence>
<dbReference type="GO" id="GO:0043495">
    <property type="term" value="F:protein-membrane adaptor activity"/>
    <property type="evidence" value="ECO:0007669"/>
    <property type="project" value="TreeGrafter"/>
</dbReference>
<evidence type="ECO:0000256" key="10">
    <source>
        <dbReference type="ARBA" id="ARBA00024479"/>
    </source>
</evidence>
<comment type="caution">
    <text evidence="13">The sequence shown here is derived from an EMBL/GenBank/DDBJ whole genome shotgun (WGS) entry which is preliminary data.</text>
</comment>
<dbReference type="Proteomes" id="UP001153069">
    <property type="component" value="Unassembled WGS sequence"/>
</dbReference>
<feature type="region of interest" description="Disordered" evidence="12">
    <location>
        <begin position="206"/>
        <end position="226"/>
    </location>
</feature>
<dbReference type="GO" id="GO:0006869">
    <property type="term" value="P:lipid transport"/>
    <property type="evidence" value="ECO:0007669"/>
    <property type="project" value="UniProtKB-KW"/>
</dbReference>